<name>M7BHA2_CHEMY</name>
<evidence type="ECO:0000256" key="1">
    <source>
        <dbReference type="SAM" id="MobiDB-lite"/>
    </source>
</evidence>
<organism evidence="2 3">
    <name type="scientific">Chelonia mydas</name>
    <name type="common">Green sea-turtle</name>
    <name type="synonym">Chelonia agassizi</name>
    <dbReference type="NCBI Taxonomy" id="8469"/>
    <lineage>
        <taxon>Eukaryota</taxon>
        <taxon>Metazoa</taxon>
        <taxon>Chordata</taxon>
        <taxon>Craniata</taxon>
        <taxon>Vertebrata</taxon>
        <taxon>Euteleostomi</taxon>
        <taxon>Archelosauria</taxon>
        <taxon>Testudinata</taxon>
        <taxon>Testudines</taxon>
        <taxon>Cryptodira</taxon>
        <taxon>Durocryptodira</taxon>
        <taxon>Americhelydia</taxon>
        <taxon>Chelonioidea</taxon>
        <taxon>Cheloniidae</taxon>
        <taxon>Chelonia</taxon>
    </lineage>
</organism>
<evidence type="ECO:0000313" key="2">
    <source>
        <dbReference type="EMBL" id="EMP35000.1"/>
    </source>
</evidence>
<feature type="compositionally biased region" description="Polar residues" evidence="1">
    <location>
        <begin position="1"/>
        <end position="10"/>
    </location>
</feature>
<sequence>MINQPVSALPSTPILHQKEKRKRSRRESVSCRLTAVKTPRLKSGNSSTKKLQNRVQRETVELELICKLDTIKLGLNKDWEWMGHYKN</sequence>
<gene>
    <name evidence="2" type="ORF">UY3_07844</name>
</gene>
<dbReference type="AlphaFoldDB" id="M7BHA2"/>
<evidence type="ECO:0000313" key="3">
    <source>
        <dbReference type="Proteomes" id="UP000031443"/>
    </source>
</evidence>
<keyword evidence="3" id="KW-1185">Reference proteome</keyword>
<dbReference type="EMBL" id="KB530355">
    <property type="protein sequence ID" value="EMP35000.1"/>
    <property type="molecule type" value="Genomic_DNA"/>
</dbReference>
<feature type="region of interest" description="Disordered" evidence="1">
    <location>
        <begin position="1"/>
        <end position="53"/>
    </location>
</feature>
<dbReference type="Proteomes" id="UP000031443">
    <property type="component" value="Unassembled WGS sequence"/>
</dbReference>
<reference evidence="3" key="1">
    <citation type="journal article" date="2013" name="Nat. Genet.">
        <title>The draft genomes of soft-shell turtle and green sea turtle yield insights into the development and evolution of the turtle-specific body plan.</title>
        <authorList>
            <person name="Wang Z."/>
            <person name="Pascual-Anaya J."/>
            <person name="Zadissa A."/>
            <person name="Li W."/>
            <person name="Niimura Y."/>
            <person name="Huang Z."/>
            <person name="Li C."/>
            <person name="White S."/>
            <person name="Xiong Z."/>
            <person name="Fang D."/>
            <person name="Wang B."/>
            <person name="Ming Y."/>
            <person name="Chen Y."/>
            <person name="Zheng Y."/>
            <person name="Kuraku S."/>
            <person name="Pignatelli M."/>
            <person name="Herrero J."/>
            <person name="Beal K."/>
            <person name="Nozawa M."/>
            <person name="Li Q."/>
            <person name="Wang J."/>
            <person name="Zhang H."/>
            <person name="Yu L."/>
            <person name="Shigenobu S."/>
            <person name="Wang J."/>
            <person name="Liu J."/>
            <person name="Flicek P."/>
            <person name="Searle S."/>
            <person name="Wang J."/>
            <person name="Kuratani S."/>
            <person name="Yin Y."/>
            <person name="Aken B."/>
            <person name="Zhang G."/>
            <person name="Irie N."/>
        </authorList>
    </citation>
    <scope>NUCLEOTIDE SEQUENCE [LARGE SCALE GENOMIC DNA]</scope>
</reference>
<feature type="compositionally biased region" description="Polar residues" evidence="1">
    <location>
        <begin position="43"/>
        <end position="53"/>
    </location>
</feature>
<accession>M7BHA2</accession>
<proteinExistence type="predicted"/>
<protein>
    <submittedName>
        <fullName evidence="2">Uncharacterized protein</fullName>
    </submittedName>
</protein>